<keyword evidence="4" id="KW-0328">Glycosyltransferase</keyword>
<dbReference type="PROSITE" id="PS50918">
    <property type="entry name" value="WWE"/>
    <property type="match status" value="1"/>
</dbReference>
<dbReference type="EC" id="2.4.2.-" evidence="4"/>
<dbReference type="Proteomes" id="UP000694843">
    <property type="component" value="Unplaced"/>
</dbReference>
<dbReference type="KEGG" id="hazt:108674434"/>
<dbReference type="Pfam" id="PF02825">
    <property type="entry name" value="WWE"/>
    <property type="match status" value="1"/>
</dbReference>
<evidence type="ECO:0000256" key="1">
    <source>
        <dbReference type="ARBA" id="ARBA00004123"/>
    </source>
</evidence>
<reference evidence="8" key="1">
    <citation type="submission" date="2025-08" db="UniProtKB">
        <authorList>
            <consortium name="RefSeq"/>
        </authorList>
    </citation>
    <scope>IDENTIFICATION</scope>
    <source>
        <tissue evidence="8">Whole organism</tissue>
    </source>
</reference>
<evidence type="ECO:0000313" key="7">
    <source>
        <dbReference type="Proteomes" id="UP000694843"/>
    </source>
</evidence>
<dbReference type="GeneID" id="108674434"/>
<keyword evidence="7" id="KW-1185">Reference proteome</keyword>
<proteinExistence type="inferred from homology"/>
<keyword evidence="4" id="KW-0808">Transferase</keyword>
<evidence type="ECO:0000256" key="4">
    <source>
        <dbReference type="RuleBase" id="RU362114"/>
    </source>
</evidence>
<dbReference type="GO" id="GO:0008270">
    <property type="term" value="F:zinc ion binding"/>
    <property type="evidence" value="ECO:0007669"/>
    <property type="project" value="InterPro"/>
</dbReference>
<keyword evidence="2" id="KW-0539">Nucleus</keyword>
<protein>
    <recommendedName>
        <fullName evidence="4">Poly [ADP-ribose] polymerase</fullName>
        <shortName evidence="4">PARP</shortName>
        <ecNumber evidence="4">2.4.2.-</ecNumber>
    </recommendedName>
</protein>
<comment type="similarity">
    <text evidence="3">Belongs to the ARTD/PARP family.</text>
</comment>
<dbReference type="OrthoDB" id="6133115at2759"/>
<organism evidence="7 8">
    <name type="scientific">Hyalella azteca</name>
    <name type="common">Amphipod</name>
    <dbReference type="NCBI Taxonomy" id="294128"/>
    <lineage>
        <taxon>Eukaryota</taxon>
        <taxon>Metazoa</taxon>
        <taxon>Ecdysozoa</taxon>
        <taxon>Arthropoda</taxon>
        <taxon>Crustacea</taxon>
        <taxon>Multicrustacea</taxon>
        <taxon>Malacostraca</taxon>
        <taxon>Eumalacostraca</taxon>
        <taxon>Peracarida</taxon>
        <taxon>Amphipoda</taxon>
        <taxon>Senticaudata</taxon>
        <taxon>Talitrida</taxon>
        <taxon>Talitroidea</taxon>
        <taxon>Hyalellidae</taxon>
        <taxon>Hyalella</taxon>
    </lineage>
</organism>
<evidence type="ECO:0000259" key="5">
    <source>
        <dbReference type="PROSITE" id="PS50918"/>
    </source>
</evidence>
<dbReference type="InterPro" id="IPR051712">
    <property type="entry name" value="ARTD-AVP"/>
</dbReference>
<dbReference type="InterPro" id="IPR018123">
    <property type="entry name" value="WWE-dom_subgr"/>
</dbReference>
<dbReference type="GO" id="GO:0003950">
    <property type="term" value="F:NAD+ poly-ADP-ribosyltransferase activity"/>
    <property type="evidence" value="ECO:0007669"/>
    <property type="project" value="UniProtKB-UniRule"/>
</dbReference>
<dbReference type="RefSeq" id="XP_018017870.1">
    <property type="nucleotide sequence ID" value="XM_018162381.1"/>
</dbReference>
<keyword evidence="4" id="KW-0520">NAD</keyword>
<dbReference type="InterPro" id="IPR004170">
    <property type="entry name" value="WWE_dom"/>
</dbReference>
<feature type="domain" description="PARP catalytic" evidence="6">
    <location>
        <begin position="87"/>
        <end position="270"/>
    </location>
</feature>
<dbReference type="GO" id="GO:0005634">
    <property type="term" value="C:nucleus"/>
    <property type="evidence" value="ECO:0007669"/>
    <property type="project" value="UniProtKB-SubCell"/>
</dbReference>
<dbReference type="PANTHER" id="PTHR45740">
    <property type="entry name" value="POLY [ADP-RIBOSE] POLYMERASE"/>
    <property type="match status" value="1"/>
</dbReference>
<dbReference type="Gene3D" id="3.30.720.50">
    <property type="match status" value="1"/>
</dbReference>
<evidence type="ECO:0000313" key="8">
    <source>
        <dbReference type="RefSeq" id="XP_018017870.1"/>
    </source>
</evidence>
<sequence length="270" mass="31272">MSEYKWQFRDENGYWIDYGNVSSGNDLDCRVTASSVTIEREFAKNPNSKIQISSLEHNYTLDFTTMKQTNLKTQVTRDVRRVKDPFRCVVNFHRHMSPEITEITPEDGEYTRALQLLKPTSPNFNLHSLFKINNHYLETAFENKRAQLQHQNPTVQYEVKWLFHGTSSSNVTSIADGNIDWRLHGSKTGQLYGRGAYFASQASESRRYGDTVFICNDLVGLTTTGDSNTIKPPKDEYKRPFDTTVNDTANPYIFVKFNSQEYYPVYYALF</sequence>
<dbReference type="SUPFAM" id="SSF117839">
    <property type="entry name" value="WWE domain"/>
    <property type="match status" value="1"/>
</dbReference>
<evidence type="ECO:0000256" key="2">
    <source>
        <dbReference type="ARBA" id="ARBA00023242"/>
    </source>
</evidence>
<dbReference type="Gene3D" id="3.90.228.10">
    <property type="match status" value="1"/>
</dbReference>
<dbReference type="AlphaFoldDB" id="A0A8B7NVX2"/>
<dbReference type="PANTHER" id="PTHR45740:SF2">
    <property type="entry name" value="POLY [ADP-RIBOSE] POLYMERASE"/>
    <property type="match status" value="1"/>
</dbReference>
<feature type="domain" description="WWE" evidence="5">
    <location>
        <begin position="1"/>
        <end position="81"/>
    </location>
</feature>
<name>A0A8B7NVX2_HYAAZ</name>
<comment type="subcellular location">
    <subcellularLocation>
        <location evidence="1">Nucleus</location>
    </subcellularLocation>
</comment>
<dbReference type="SMART" id="SM00678">
    <property type="entry name" value="WWE"/>
    <property type="match status" value="1"/>
</dbReference>
<dbReference type="GO" id="GO:1990404">
    <property type="term" value="F:NAD+-protein mono-ADP-ribosyltransferase activity"/>
    <property type="evidence" value="ECO:0007669"/>
    <property type="project" value="TreeGrafter"/>
</dbReference>
<gene>
    <name evidence="8" type="primary">LOC108674434</name>
</gene>
<evidence type="ECO:0000259" key="6">
    <source>
        <dbReference type="PROSITE" id="PS51059"/>
    </source>
</evidence>
<dbReference type="SUPFAM" id="SSF56399">
    <property type="entry name" value="ADP-ribosylation"/>
    <property type="match status" value="1"/>
</dbReference>
<evidence type="ECO:0000256" key="3">
    <source>
        <dbReference type="ARBA" id="ARBA00024347"/>
    </source>
</evidence>
<dbReference type="OMA" id="VELWENF"/>
<dbReference type="PROSITE" id="PS51059">
    <property type="entry name" value="PARP_CATALYTIC"/>
    <property type="match status" value="1"/>
</dbReference>
<dbReference type="InterPro" id="IPR012317">
    <property type="entry name" value="Poly(ADP-ribose)pol_cat_dom"/>
</dbReference>
<dbReference type="Pfam" id="PF00644">
    <property type="entry name" value="PARP"/>
    <property type="match status" value="1"/>
</dbReference>
<accession>A0A8B7NVX2</accession>
<dbReference type="InterPro" id="IPR037197">
    <property type="entry name" value="WWE_dom_sf"/>
</dbReference>